<dbReference type="GO" id="GO:0045333">
    <property type="term" value="P:cellular respiration"/>
    <property type="evidence" value="ECO:0007669"/>
    <property type="project" value="InterPro"/>
</dbReference>
<evidence type="ECO:0000256" key="1">
    <source>
        <dbReference type="ARBA" id="ARBA00006885"/>
    </source>
</evidence>
<comment type="subunit">
    <text evidence="2">Interacts with coenzyme Q.</text>
</comment>
<reference evidence="5" key="2">
    <citation type="submission" date="2023-06" db="EMBL/GenBank/DDBJ databases">
        <authorList>
            <consortium name="Lawrence Berkeley National Laboratory"/>
            <person name="Haridas S."/>
            <person name="Hensen N."/>
            <person name="Bonometti L."/>
            <person name="Westerberg I."/>
            <person name="Brannstrom I.O."/>
            <person name="Guillou S."/>
            <person name="Cros-Aarteil S."/>
            <person name="Calhoun S."/>
            <person name="Kuo A."/>
            <person name="Mondo S."/>
            <person name="Pangilinan J."/>
            <person name="Riley R."/>
            <person name="Labutti K."/>
            <person name="Andreopoulos B."/>
            <person name="Lipzen A."/>
            <person name="Chen C."/>
            <person name="Yanf M."/>
            <person name="Daum C."/>
            <person name="Ng V."/>
            <person name="Clum A."/>
            <person name="Steindorff A."/>
            <person name="Ohm R."/>
            <person name="Martin F."/>
            <person name="Silar P."/>
            <person name="Natvig D."/>
            <person name="Lalanne C."/>
            <person name="Gautier V."/>
            <person name="Ament-Velasquez S.L."/>
            <person name="Kruys A."/>
            <person name="Hutchinson M.I."/>
            <person name="Powell A.J."/>
            <person name="Barry K."/>
            <person name="Miller A.N."/>
            <person name="Grigoriev I.V."/>
            <person name="Debuchy R."/>
            <person name="Gladieux P."/>
            <person name="Thoren M.H."/>
            <person name="Johannesson H."/>
        </authorList>
    </citation>
    <scope>NUCLEOTIDE SEQUENCE</scope>
    <source>
        <strain evidence="5">CBS 118394</strain>
    </source>
</reference>
<gene>
    <name evidence="5" type="ORF">B0H66DRAFT_550968</name>
</gene>
<evidence type="ECO:0000256" key="2">
    <source>
        <dbReference type="ARBA" id="ARBA00011814"/>
    </source>
</evidence>
<dbReference type="GO" id="GO:0048039">
    <property type="term" value="F:ubiquinone binding"/>
    <property type="evidence" value="ECO:0007669"/>
    <property type="project" value="InterPro"/>
</dbReference>
<proteinExistence type="inferred from homology"/>
<dbReference type="PANTHER" id="PTHR12901">
    <property type="entry name" value="SPERM PROTEIN HOMOLOG"/>
    <property type="match status" value="1"/>
</dbReference>
<dbReference type="EMBL" id="JAUEDM010000002">
    <property type="protein sequence ID" value="KAK3326454.1"/>
    <property type="molecule type" value="Genomic_DNA"/>
</dbReference>
<accession>A0AAE0IK51</accession>
<dbReference type="PANTHER" id="PTHR12901:SF10">
    <property type="entry name" value="COENZYME Q-BINDING PROTEIN COQ10, MITOCHONDRIAL"/>
    <property type="match status" value="1"/>
</dbReference>
<name>A0AAE0IK51_9PEZI</name>
<comment type="similarity">
    <text evidence="1">Belongs to the COQ10 family.</text>
</comment>
<organism evidence="5 6">
    <name type="scientific">Apodospora peruviana</name>
    <dbReference type="NCBI Taxonomy" id="516989"/>
    <lineage>
        <taxon>Eukaryota</taxon>
        <taxon>Fungi</taxon>
        <taxon>Dikarya</taxon>
        <taxon>Ascomycota</taxon>
        <taxon>Pezizomycotina</taxon>
        <taxon>Sordariomycetes</taxon>
        <taxon>Sordariomycetidae</taxon>
        <taxon>Sordariales</taxon>
        <taxon>Lasiosphaeriaceae</taxon>
        <taxon>Apodospora</taxon>
    </lineage>
</organism>
<dbReference type="InterPro" id="IPR005031">
    <property type="entry name" value="COQ10_START"/>
</dbReference>
<dbReference type="GO" id="GO:0005739">
    <property type="term" value="C:mitochondrion"/>
    <property type="evidence" value="ECO:0007669"/>
    <property type="project" value="TreeGrafter"/>
</dbReference>
<sequence>MASSLAVSTAGVHRRLLSTSSSIQRASTLFSLKIHTSSTSRRNLRCNNLINSPNTRRNSSWLSKALPNLPTTLLPNNLSLSSAPITLSEKRRLPYPPSEIFKLIADVGSYRTFLPHCSSSRVTSWATTPDNTSQKFPAVADLTVGWGPFTETYTSRVYCVPPNHKSSKDQGLGVVEAVSGNAFTSIPPETLRRLGYSSSIDVREIEQMGGLFESLVTRWTVRPVLGRNSGSTSGELSSAEGEGETEVSLEVRFQFANALLGQTVGALAKEKVDEMVQAFEDRARALYGTPNGNGKR</sequence>
<dbReference type="Gene3D" id="3.30.530.20">
    <property type="match status" value="1"/>
</dbReference>
<keyword evidence="6" id="KW-1185">Reference proteome</keyword>
<comment type="caution">
    <text evidence="5">The sequence shown here is derived from an EMBL/GenBank/DDBJ whole genome shotgun (WGS) entry which is preliminary data.</text>
</comment>
<protein>
    <submittedName>
        <fullName evidence="5">Dehydrase and lipid transport-domain-containing protein</fullName>
    </submittedName>
</protein>
<evidence type="ECO:0000313" key="6">
    <source>
        <dbReference type="Proteomes" id="UP001283341"/>
    </source>
</evidence>
<dbReference type="CDD" id="cd07813">
    <property type="entry name" value="COQ10p_like"/>
    <property type="match status" value="1"/>
</dbReference>
<feature type="domain" description="Coenzyme Q-binding protein COQ10 START" evidence="4">
    <location>
        <begin position="93"/>
        <end position="280"/>
    </location>
</feature>
<reference evidence="5" key="1">
    <citation type="journal article" date="2023" name="Mol. Phylogenet. Evol.">
        <title>Genome-scale phylogeny and comparative genomics of the fungal order Sordariales.</title>
        <authorList>
            <person name="Hensen N."/>
            <person name="Bonometti L."/>
            <person name="Westerberg I."/>
            <person name="Brannstrom I.O."/>
            <person name="Guillou S."/>
            <person name="Cros-Aarteil S."/>
            <person name="Calhoun S."/>
            <person name="Haridas S."/>
            <person name="Kuo A."/>
            <person name="Mondo S."/>
            <person name="Pangilinan J."/>
            <person name="Riley R."/>
            <person name="LaButti K."/>
            <person name="Andreopoulos B."/>
            <person name="Lipzen A."/>
            <person name="Chen C."/>
            <person name="Yan M."/>
            <person name="Daum C."/>
            <person name="Ng V."/>
            <person name="Clum A."/>
            <person name="Steindorff A."/>
            <person name="Ohm R.A."/>
            <person name="Martin F."/>
            <person name="Silar P."/>
            <person name="Natvig D.O."/>
            <person name="Lalanne C."/>
            <person name="Gautier V."/>
            <person name="Ament-Velasquez S.L."/>
            <person name="Kruys A."/>
            <person name="Hutchinson M.I."/>
            <person name="Powell A.J."/>
            <person name="Barry K."/>
            <person name="Miller A.N."/>
            <person name="Grigoriev I.V."/>
            <person name="Debuchy R."/>
            <person name="Gladieux P."/>
            <person name="Hiltunen Thoren M."/>
            <person name="Johannesson H."/>
        </authorList>
    </citation>
    <scope>NUCLEOTIDE SEQUENCE</scope>
    <source>
        <strain evidence="5">CBS 118394</strain>
    </source>
</reference>
<evidence type="ECO:0000259" key="4">
    <source>
        <dbReference type="Pfam" id="PF03364"/>
    </source>
</evidence>
<dbReference type="AlphaFoldDB" id="A0AAE0IK51"/>
<evidence type="ECO:0000256" key="3">
    <source>
        <dbReference type="ARBA" id="ARBA00024947"/>
    </source>
</evidence>
<dbReference type="InterPro" id="IPR044996">
    <property type="entry name" value="COQ10-like"/>
</dbReference>
<comment type="function">
    <text evidence="3">Required for the function of coenzyme Q in the respiratory chain. May serve as a chaperone or may be involved in the transport of Q6 from its site of synthesis to the catalytic sites of the respiratory complexes.</text>
</comment>
<dbReference type="Proteomes" id="UP001283341">
    <property type="component" value="Unassembled WGS sequence"/>
</dbReference>
<evidence type="ECO:0000313" key="5">
    <source>
        <dbReference type="EMBL" id="KAK3326454.1"/>
    </source>
</evidence>
<dbReference type="InterPro" id="IPR023393">
    <property type="entry name" value="START-like_dom_sf"/>
</dbReference>
<dbReference type="Pfam" id="PF03364">
    <property type="entry name" value="Polyketide_cyc"/>
    <property type="match status" value="1"/>
</dbReference>
<dbReference type="SUPFAM" id="SSF55961">
    <property type="entry name" value="Bet v1-like"/>
    <property type="match status" value="1"/>
</dbReference>